<proteinExistence type="predicted"/>
<gene>
    <name evidence="9" type="primary">best-5</name>
    <name evidence="9" type="ORF">SNAT2548_LOCUS30601</name>
</gene>
<feature type="compositionally biased region" description="Polar residues" evidence="8">
    <location>
        <begin position="438"/>
        <end position="448"/>
    </location>
</feature>
<dbReference type="EMBL" id="CAJNDS010002613">
    <property type="protein sequence ID" value="CAE7545353.1"/>
    <property type="molecule type" value="Genomic_DNA"/>
</dbReference>
<evidence type="ECO:0000256" key="1">
    <source>
        <dbReference type="ARBA" id="ARBA00004651"/>
    </source>
</evidence>
<keyword evidence="3" id="KW-1003">Cell membrane</keyword>
<dbReference type="Proteomes" id="UP000604046">
    <property type="component" value="Unassembled WGS sequence"/>
</dbReference>
<dbReference type="InterPro" id="IPR021134">
    <property type="entry name" value="Bestrophin-like"/>
</dbReference>
<name>A0A812TWC3_9DINO</name>
<evidence type="ECO:0000313" key="9">
    <source>
        <dbReference type="EMBL" id="CAE7545353.1"/>
    </source>
</evidence>
<keyword evidence="4" id="KW-0812">Transmembrane</keyword>
<keyword evidence="10" id="KW-1185">Reference proteome</keyword>
<sequence>MQSDPNCDGVASRGSSRQRLYTLGGVQTQHGDSYDSTQLASSALCFVVKGTVLTSRVLWAEQFVVLLLYIFSWRLSKAFMSEAISHGDDSLEIRITRHYTEVMTQLAGFLLAFYTSTALSRWWRLRTEGVGRIWGASSQLMMLLGTLTGDNALLAAIRRYARASLAIHFLRRRYPSDYMEKLDELVERGILLESELAKLREVGGVTLAESVWTWVARIVVTLAKTNQMSEYTSHLLQVVEEGRAGAACIQAQMGTPIPLQYVHLMGLLVKAHNVILALACGFHLASMSHRYAVGISLRVFLVPFLYNAILLINAELADPFGGGVNAFSLDKYEKAMENNGRGYLRASVHVLVSSWLLQLQPQGAAPAHELPESENSPAFGFGVSEDREWNAQEGEGSWNGVVRHTSLQHFRGKSSSDPPHPSIAEDSDFRVLSAHCSPPQSEMQSDANGNGDGSSRKRLYTLGGVQTVPGRAYRHIDSYNSTQLASSALCCVVKGTVLTSRVLWAEQFLVLLLYIFSWRLSKAFMPEATSQGDDSLEIRITRHYVEVISELAGFLLAFYTSIALSRWWRLRTVGVSSILGASKQLMMLFGTLAGDHELLAAIRRYARASLAIHFLRRRYPSDFMEKLDELSERGILLESEVGKLREVGGVSLAESVWTWVAQIVVTLARAKQMSEYMLVHLLEVVEKGRSGAGCIQAQMGTPIPLQYVHLMGLLVKAHNIILALACGFQLASMSHRYAVGISLRVFLVPFLYNAILLINAELADPFGGGVNAFSLEKLEQVVENSGRGYLRASVHVPDCLPELRSKMDGMELP</sequence>
<dbReference type="GO" id="GO:0005886">
    <property type="term" value="C:plasma membrane"/>
    <property type="evidence" value="ECO:0007669"/>
    <property type="project" value="UniProtKB-SubCell"/>
</dbReference>
<dbReference type="Pfam" id="PF01062">
    <property type="entry name" value="Bestrophin"/>
    <property type="match status" value="2"/>
</dbReference>
<dbReference type="AlphaFoldDB" id="A0A812TWC3"/>
<comment type="caution">
    <text evidence="9">The sequence shown here is derived from an EMBL/GenBank/DDBJ whole genome shotgun (WGS) entry which is preliminary data.</text>
</comment>
<dbReference type="PANTHER" id="PTHR33281:SF19">
    <property type="entry name" value="VOLTAGE-DEPENDENT ANION CHANNEL-FORMING PROTEIN YNEE"/>
    <property type="match status" value="1"/>
</dbReference>
<protein>
    <submittedName>
        <fullName evidence="9">Best-5 protein</fullName>
    </submittedName>
</protein>
<dbReference type="PANTHER" id="PTHR33281">
    <property type="entry name" value="UPF0187 PROTEIN YNEE"/>
    <property type="match status" value="1"/>
</dbReference>
<accession>A0A812TWC3</accession>
<keyword evidence="5" id="KW-1133">Transmembrane helix</keyword>
<evidence type="ECO:0000256" key="3">
    <source>
        <dbReference type="ARBA" id="ARBA00022475"/>
    </source>
</evidence>
<evidence type="ECO:0000256" key="5">
    <source>
        <dbReference type="ARBA" id="ARBA00022989"/>
    </source>
</evidence>
<evidence type="ECO:0000256" key="2">
    <source>
        <dbReference type="ARBA" id="ARBA00022448"/>
    </source>
</evidence>
<evidence type="ECO:0000256" key="4">
    <source>
        <dbReference type="ARBA" id="ARBA00022692"/>
    </source>
</evidence>
<evidence type="ECO:0000256" key="6">
    <source>
        <dbReference type="ARBA" id="ARBA00023065"/>
    </source>
</evidence>
<feature type="region of interest" description="Disordered" evidence="8">
    <location>
        <begin position="435"/>
        <end position="456"/>
    </location>
</feature>
<reference evidence="9" key="1">
    <citation type="submission" date="2021-02" db="EMBL/GenBank/DDBJ databases">
        <authorList>
            <person name="Dougan E. K."/>
            <person name="Rhodes N."/>
            <person name="Thang M."/>
            <person name="Chan C."/>
        </authorList>
    </citation>
    <scope>NUCLEOTIDE SEQUENCE</scope>
</reference>
<evidence type="ECO:0000313" key="10">
    <source>
        <dbReference type="Proteomes" id="UP000604046"/>
    </source>
</evidence>
<keyword evidence="2" id="KW-0813">Transport</keyword>
<dbReference type="OrthoDB" id="201595at2759"/>
<dbReference type="GO" id="GO:0005254">
    <property type="term" value="F:chloride channel activity"/>
    <property type="evidence" value="ECO:0007669"/>
    <property type="project" value="InterPro"/>
</dbReference>
<dbReference type="InterPro" id="IPR044669">
    <property type="entry name" value="YneE/VCCN1/2-like"/>
</dbReference>
<evidence type="ECO:0000256" key="7">
    <source>
        <dbReference type="ARBA" id="ARBA00023136"/>
    </source>
</evidence>
<keyword evidence="7" id="KW-0472">Membrane</keyword>
<organism evidence="9 10">
    <name type="scientific">Symbiodinium natans</name>
    <dbReference type="NCBI Taxonomy" id="878477"/>
    <lineage>
        <taxon>Eukaryota</taxon>
        <taxon>Sar</taxon>
        <taxon>Alveolata</taxon>
        <taxon>Dinophyceae</taxon>
        <taxon>Suessiales</taxon>
        <taxon>Symbiodiniaceae</taxon>
        <taxon>Symbiodinium</taxon>
    </lineage>
</organism>
<evidence type="ECO:0000256" key="8">
    <source>
        <dbReference type="SAM" id="MobiDB-lite"/>
    </source>
</evidence>
<keyword evidence="6" id="KW-0406">Ion transport</keyword>
<comment type="subcellular location">
    <subcellularLocation>
        <location evidence="1">Cell membrane</location>
        <topology evidence="1">Multi-pass membrane protein</topology>
    </subcellularLocation>
</comment>